<keyword evidence="1" id="KW-0812">Transmembrane</keyword>
<feature type="transmembrane region" description="Helical" evidence="1">
    <location>
        <begin position="942"/>
        <end position="962"/>
    </location>
</feature>
<dbReference type="InterPro" id="IPR050723">
    <property type="entry name" value="CFA/CMAS"/>
</dbReference>
<accession>A0A2P6U2Z1</accession>
<dbReference type="InterPro" id="IPR036188">
    <property type="entry name" value="FAD/NAD-bd_sf"/>
</dbReference>
<feature type="transmembrane region" description="Helical" evidence="1">
    <location>
        <begin position="1013"/>
        <end position="1034"/>
    </location>
</feature>
<organism evidence="3 4">
    <name type="scientific">Chlorella sorokiniana</name>
    <name type="common">Freshwater green alga</name>
    <dbReference type="NCBI Taxonomy" id="3076"/>
    <lineage>
        <taxon>Eukaryota</taxon>
        <taxon>Viridiplantae</taxon>
        <taxon>Chlorophyta</taxon>
        <taxon>core chlorophytes</taxon>
        <taxon>Trebouxiophyceae</taxon>
        <taxon>Chlorellales</taxon>
        <taxon>Chlorellaceae</taxon>
        <taxon>Chlorella clade</taxon>
        <taxon>Chlorella</taxon>
    </lineage>
</organism>
<keyword evidence="1" id="KW-0472">Membrane</keyword>
<feature type="transmembrane region" description="Helical" evidence="1">
    <location>
        <begin position="1129"/>
        <end position="1150"/>
    </location>
</feature>
<evidence type="ECO:0000259" key="2">
    <source>
        <dbReference type="Pfam" id="PF01593"/>
    </source>
</evidence>
<dbReference type="Pfam" id="PF01593">
    <property type="entry name" value="Amino_oxidase"/>
    <property type="match status" value="1"/>
</dbReference>
<dbReference type="InterPro" id="IPR029063">
    <property type="entry name" value="SAM-dependent_MTases_sf"/>
</dbReference>
<dbReference type="Gene3D" id="3.40.50.150">
    <property type="entry name" value="Vaccinia Virus protein VP39"/>
    <property type="match status" value="1"/>
</dbReference>
<feature type="domain" description="Amine oxidase" evidence="2">
    <location>
        <begin position="13"/>
        <end position="333"/>
    </location>
</feature>
<protein>
    <submittedName>
        <fullName evidence="3">Cyclopropane-fatty-acyl-phospholipid synthase</fullName>
    </submittedName>
</protein>
<reference evidence="3 4" key="1">
    <citation type="journal article" date="2018" name="Plant J.">
        <title>Genome sequences of Chlorella sorokiniana UTEX 1602 and Micractinium conductrix SAG 241.80: implications to maltose excretion by a green alga.</title>
        <authorList>
            <person name="Arriola M.B."/>
            <person name="Velmurugan N."/>
            <person name="Zhang Y."/>
            <person name="Plunkett M.H."/>
            <person name="Hondzo H."/>
            <person name="Barney B.M."/>
        </authorList>
    </citation>
    <scope>NUCLEOTIDE SEQUENCE [LARGE SCALE GENOMIC DNA]</scope>
    <source>
        <strain evidence="4">UTEX 1602</strain>
    </source>
</reference>
<keyword evidence="1" id="KW-1133">Transmembrane helix</keyword>
<proteinExistence type="predicted"/>
<dbReference type="AlphaFoldDB" id="A0A2P6U2Z1"/>
<keyword evidence="4" id="KW-1185">Reference proteome</keyword>
<dbReference type="PANTHER" id="PTHR43667">
    <property type="entry name" value="CYCLOPROPANE-FATTY-ACYL-PHOSPHOLIPID SYNTHASE"/>
    <property type="match status" value="1"/>
</dbReference>
<dbReference type="Proteomes" id="UP000239899">
    <property type="component" value="Unassembled WGS sequence"/>
</dbReference>
<dbReference type="CDD" id="cd02440">
    <property type="entry name" value="AdoMet_MTases"/>
    <property type="match status" value="1"/>
</dbReference>
<dbReference type="EMBL" id="LHPG02000002">
    <property type="protein sequence ID" value="PRW60674.1"/>
    <property type="molecule type" value="Genomic_DNA"/>
</dbReference>
<name>A0A2P6U2Z1_CHLSO</name>
<dbReference type="Gene3D" id="3.50.50.60">
    <property type="entry name" value="FAD/NAD(P)-binding domain"/>
    <property type="match status" value="1"/>
</dbReference>
<comment type="caution">
    <text evidence="3">The sequence shown here is derived from an EMBL/GenBank/DDBJ whole genome shotgun (WGS) entry which is preliminary data.</text>
</comment>
<evidence type="ECO:0000313" key="4">
    <source>
        <dbReference type="Proteomes" id="UP000239899"/>
    </source>
</evidence>
<dbReference type="SUPFAM" id="SSF51905">
    <property type="entry name" value="FAD/NAD(P)-binding domain"/>
    <property type="match status" value="1"/>
</dbReference>
<dbReference type="SUPFAM" id="SSF53335">
    <property type="entry name" value="S-adenosyl-L-methionine-dependent methyltransferases"/>
    <property type="match status" value="1"/>
</dbReference>
<feature type="transmembrane region" description="Helical" evidence="1">
    <location>
        <begin position="1046"/>
        <end position="1064"/>
    </location>
</feature>
<feature type="transmembrane region" description="Helical" evidence="1">
    <location>
        <begin position="982"/>
        <end position="1001"/>
    </location>
</feature>
<dbReference type="OrthoDB" id="5977668at2759"/>
<gene>
    <name evidence="3" type="ORF">C2E21_0892</name>
</gene>
<evidence type="ECO:0000313" key="3">
    <source>
        <dbReference type="EMBL" id="PRW60674.1"/>
    </source>
</evidence>
<dbReference type="STRING" id="3076.A0A2P6U2Z1"/>
<evidence type="ECO:0000256" key="1">
    <source>
        <dbReference type="SAM" id="Phobius"/>
    </source>
</evidence>
<dbReference type="GO" id="GO:0016491">
    <property type="term" value="F:oxidoreductase activity"/>
    <property type="evidence" value="ECO:0007669"/>
    <property type="project" value="InterPro"/>
</dbReference>
<dbReference type="PANTHER" id="PTHR43667:SF2">
    <property type="entry name" value="FATTY ACID C-METHYL TRANSFERASE"/>
    <property type="match status" value="1"/>
</dbReference>
<dbReference type="InterPro" id="IPR002937">
    <property type="entry name" value="Amino_oxidase"/>
</dbReference>
<dbReference type="Pfam" id="PF02353">
    <property type="entry name" value="CMAS"/>
    <property type="match status" value="1"/>
</dbReference>
<sequence>MDSKRVAVVGSGISGLSAAWLLHRNGAKVTLFESEASCGGHTLTDTSSGFPVDLGFQVYNLTTYPHLVGLFEELGVETQPSEMSFALSMDGGKLEWGSHSLDTVFAQRSNLANPAFLSMIRDVIRFGRESPEVLRPESEAEFARMTLGQYLELRGYSAGFRDHYVAPMCAAVWSVPNAQVLDFPVRTLIRFWVNHHLLDLYQRPCWRVVSGRSKTYVDRITAELPDVRTSSPVQSVRSLGPQGPVQLTVAGAGEAEEFDVVLLATHSDISLRMLGAQGPKALRDVLEAIPYNDNDIFLHTDESLMPVCKKTWASWNFLGRSADGGDKAAVCVSYWANRLQPLPPGAPNLFVTLNPIHPPAEDKTFRRLSLAHPVFSFASDAAQRALPEAQGQGGIWLAGAWAGYGFHEDGIKSAVDAVTSMGCTIPWVPRSVSPKIGLLDQAAIRLFDKFARAAIKTGYLRIVLPNGDELVYGEKAHCAAPVPKGEEWRGRPALSATVRLFSPSFFRKVITRHDTGMGEAYMDGDYEVDNWSVCGMGEAYMDGDYEVDSLGGLLAVATANANNIEANRGMMGAFNWLGDRLLAAAHAARSNTLEGSRKNIEEHYDAGNDMYKLFLDASMTYSCGIWAKDCDLHQSQLNKLDALIDKAEIKEGDHVLEVGCGWGSFAMRAAQRTGCRVTGITVSKEQLAEATARVKAAGLADRVTLMFCDYRECPGAGTYDKVVSCEMIEAVGHEHMEAYFRTLGAMVKPGGRVVIQVIAEPDERYEAYCKSSDFIREHIFPGGHLPCMGVMVDSARGTGLSVHGCEDIGPDYAVTLRAWRQAWEEQKEAVLALGYSERFWRKYRFYFAYCEAAFDAKYIHTYQVTWVKDKEPTLTAADLQRSIDMSKGIHAPGGSIDCPGGLKVAPTGSDPVNQVLLCLYCFLAGVAVSTGRLLWLLPLATAAAAALHWAAGAASQLALPFYKDLPAERAALWRVDATHLSYSSLTAVLVTAFFITCPSALRLSAPPAAPGTWCADLPQALIVCSAGFFAFVLWAEVAGRLYRASYRHMAHFTLLLILFAAAAYKSEHTAFMALTLLSEVNSTCHLACKMLGTAASSSGTDGASAGAAAAALTAVDRLTFVAFRLVPHALLGLLVLFQPGAFASWAYYFLALGGMAYMNVTNVRRAVDLLIPLPAGKAHLA</sequence>